<evidence type="ECO:0008006" key="5">
    <source>
        <dbReference type="Google" id="ProtNLM"/>
    </source>
</evidence>
<dbReference type="EnsemblPlants" id="novel_model_3315_5bd9a17a">
    <property type="protein sequence ID" value="cds.novel_model_3315_5bd9a17a"/>
    <property type="gene ID" value="novel_gene_1759_5bd9a17a"/>
</dbReference>
<dbReference type="EMBL" id="UZAU01000372">
    <property type="status" value="NOT_ANNOTATED_CDS"/>
    <property type="molecule type" value="Genomic_DNA"/>
</dbReference>
<feature type="transmembrane region" description="Helical" evidence="2">
    <location>
        <begin position="604"/>
        <end position="625"/>
    </location>
</feature>
<feature type="compositionally biased region" description="Pro residues" evidence="1">
    <location>
        <begin position="1"/>
        <end position="12"/>
    </location>
</feature>
<dbReference type="GO" id="GO:0010150">
    <property type="term" value="P:leaf senescence"/>
    <property type="evidence" value="ECO:0007669"/>
    <property type="project" value="InterPro"/>
</dbReference>
<evidence type="ECO:0000256" key="2">
    <source>
        <dbReference type="SAM" id="Phobius"/>
    </source>
</evidence>
<dbReference type="OMA" id="YWEVLCS"/>
<dbReference type="InterPro" id="IPR044708">
    <property type="entry name" value="CPR5"/>
</dbReference>
<proteinExistence type="predicted"/>
<feature type="compositionally biased region" description="Polar residues" evidence="1">
    <location>
        <begin position="16"/>
        <end position="27"/>
    </location>
</feature>
<dbReference type="GO" id="GO:0010090">
    <property type="term" value="P:trichome morphogenesis"/>
    <property type="evidence" value="ECO:0007669"/>
    <property type="project" value="InterPro"/>
</dbReference>
<evidence type="ECO:0000313" key="3">
    <source>
        <dbReference type="EnsemblPlants" id="cds.novel_model_3315_5bd9a17a"/>
    </source>
</evidence>
<feature type="transmembrane region" description="Helical" evidence="2">
    <location>
        <begin position="431"/>
        <end position="452"/>
    </location>
</feature>
<feature type="compositionally biased region" description="Low complexity" evidence="1">
    <location>
        <begin position="88"/>
        <end position="97"/>
    </location>
</feature>
<dbReference type="PANTHER" id="PTHR35322">
    <property type="entry name" value="PROTEIN CPR-5"/>
    <property type="match status" value="1"/>
</dbReference>
<keyword evidence="4" id="KW-1185">Reference proteome</keyword>
<evidence type="ECO:0000256" key="1">
    <source>
        <dbReference type="SAM" id="MobiDB-lite"/>
    </source>
</evidence>
<keyword evidence="2" id="KW-0472">Membrane</keyword>
<feature type="transmembrane region" description="Helical" evidence="2">
    <location>
        <begin position="496"/>
        <end position="515"/>
    </location>
</feature>
<dbReference type="Proteomes" id="UP000596661">
    <property type="component" value="Chromosome 4"/>
</dbReference>
<feature type="compositionally biased region" description="Polar residues" evidence="1">
    <location>
        <begin position="38"/>
        <end position="55"/>
    </location>
</feature>
<dbReference type="OrthoDB" id="2017423at2759"/>
<dbReference type="GO" id="GO:0006952">
    <property type="term" value="P:defense response"/>
    <property type="evidence" value="ECO:0007669"/>
    <property type="project" value="InterPro"/>
</dbReference>
<protein>
    <recommendedName>
        <fullName evidence="5">Protein CPR-5</fullName>
    </recommendedName>
</protein>
<sequence>MDAPPPPPPSKSPEPTLSNSSITTDCINNDAHDIFPEDSSSQFPSPSVQNSSPSAGSMEETPIKVAYKQKKKTKKRAQNPKENAVAQPSSSSSSSPPQRVTRVASTRRNPRVVFRTARRNSVADAVAFRFGMSMAAFVSQILERKDTGVERMSSDHLALICASAVRESLANDFGDTFDCFVRNFEKSFSSTLRTLNLIKESSVNKGDDHTNVEASPPDLPHYVRGGDSASSLSIEGCSTEELFRSIEHQLNNRNNHENHIKAKISPPDVPHDVEGCVYGSGSTSCLNIEGHPTEEHFRTTLTEGYLNNSAAMKHTTVTDPMNLELVLHGQRDQLSCVSSRPYGSVSNQSMLSTFDKSVMEQTRSNDLKTLELSLSMRKLKLKETQLALNFDSNNLERTKLAMGVSKASFKVGKFKTQLEDVRHAELLRKCIDLLVAGLMIMVISLFYATYVYSYQKITEATASCKPSETASRSWWIPNPMSSINSGMHVLSCQFQAVFRMLFGILMIICIAYLLLQRSGSSKQTMPVTFMVILLAFVCGFVGKVCVDSLGGSGYHWILFWEIICLVHFFCNVCTPTLFFLLYGPVNASQEMKDKIRLPYWIRRVVFWATLLLILPLLCGLIPFAGPREWKDHILLRINNYLWGTED</sequence>
<accession>A0A803QZN1</accession>
<dbReference type="PANTHER" id="PTHR35322:SF2">
    <property type="entry name" value="PROTEIN CPR-5"/>
    <property type="match status" value="1"/>
</dbReference>
<name>A0A803QZN1_CANSA</name>
<keyword evidence="2" id="KW-0812">Transmembrane</keyword>
<organism evidence="3 4">
    <name type="scientific">Cannabis sativa</name>
    <name type="common">Hemp</name>
    <name type="synonym">Marijuana</name>
    <dbReference type="NCBI Taxonomy" id="3483"/>
    <lineage>
        <taxon>Eukaryota</taxon>
        <taxon>Viridiplantae</taxon>
        <taxon>Streptophyta</taxon>
        <taxon>Embryophyta</taxon>
        <taxon>Tracheophyta</taxon>
        <taxon>Spermatophyta</taxon>
        <taxon>Magnoliopsida</taxon>
        <taxon>eudicotyledons</taxon>
        <taxon>Gunneridae</taxon>
        <taxon>Pentapetalae</taxon>
        <taxon>rosids</taxon>
        <taxon>fabids</taxon>
        <taxon>Rosales</taxon>
        <taxon>Cannabaceae</taxon>
        <taxon>Cannabis</taxon>
    </lineage>
</organism>
<feature type="region of interest" description="Disordered" evidence="1">
    <location>
        <begin position="1"/>
        <end position="107"/>
    </location>
</feature>
<dbReference type="AlphaFoldDB" id="A0A803QZN1"/>
<reference evidence="3" key="1">
    <citation type="submission" date="2018-11" db="EMBL/GenBank/DDBJ databases">
        <authorList>
            <person name="Grassa J C."/>
        </authorList>
    </citation>
    <scope>NUCLEOTIDE SEQUENCE [LARGE SCALE GENOMIC DNA]</scope>
</reference>
<feature type="transmembrane region" description="Helical" evidence="2">
    <location>
        <begin position="558"/>
        <end position="583"/>
    </location>
</feature>
<feature type="compositionally biased region" description="Basic residues" evidence="1">
    <location>
        <begin position="67"/>
        <end position="78"/>
    </location>
</feature>
<dbReference type="Gramene" id="novel_model_3315_5bd9a17a">
    <property type="protein sequence ID" value="cds.novel_model_3315_5bd9a17a"/>
    <property type="gene ID" value="novel_gene_1759_5bd9a17a"/>
</dbReference>
<keyword evidence="2" id="KW-1133">Transmembrane helix</keyword>
<gene>
    <name evidence="3" type="primary">LOC115712700</name>
</gene>
<evidence type="ECO:0000313" key="4">
    <source>
        <dbReference type="Proteomes" id="UP000596661"/>
    </source>
</evidence>
<reference evidence="3" key="2">
    <citation type="submission" date="2021-03" db="UniProtKB">
        <authorList>
            <consortium name="EnsemblPlants"/>
        </authorList>
    </citation>
    <scope>IDENTIFICATION</scope>
</reference>
<feature type="transmembrane region" description="Helical" evidence="2">
    <location>
        <begin position="527"/>
        <end position="546"/>
    </location>
</feature>